<sequence length="205" mass="22422">MPSTMRSKAFVAALIGLVLNSDCAAGSTHYVPNDIHCPANSYTTFVHNSYTYIAPVDKFIDITKSFFDNLWYDGSVVTNTTGTDNVPGATRSGPYGGSPYNDTLTMYTIHSDALMYSYHSTEPITYPGPPGQPALHIYGYAETMRFESICGGMATYIDLLTYVCSSDHNAAYQGWDVVHTRTFDAMATKIGAESLVGDCPQNEER</sequence>
<protein>
    <submittedName>
        <fullName evidence="2">Uncharacterized protein</fullName>
    </submittedName>
</protein>
<reference evidence="2" key="1">
    <citation type="submission" date="2020-05" db="EMBL/GenBank/DDBJ databases">
        <title>Mycena genomes resolve the evolution of fungal bioluminescence.</title>
        <authorList>
            <person name="Tsai I.J."/>
        </authorList>
    </citation>
    <scope>NUCLEOTIDE SEQUENCE</scope>
    <source>
        <strain evidence="2">160909Yilan</strain>
    </source>
</reference>
<comment type="caution">
    <text evidence="2">The sequence shown here is derived from an EMBL/GenBank/DDBJ whole genome shotgun (WGS) entry which is preliminary data.</text>
</comment>
<keyword evidence="1" id="KW-0732">Signal</keyword>
<proteinExistence type="predicted"/>
<feature type="signal peptide" evidence="1">
    <location>
        <begin position="1"/>
        <end position="25"/>
    </location>
</feature>
<gene>
    <name evidence="2" type="ORF">MSAN_00659400</name>
</gene>
<dbReference type="Proteomes" id="UP000623467">
    <property type="component" value="Unassembled WGS sequence"/>
</dbReference>
<name>A0A8H6Z5L0_9AGAR</name>
<dbReference type="EMBL" id="JACAZH010000004">
    <property type="protein sequence ID" value="KAF7370281.1"/>
    <property type="molecule type" value="Genomic_DNA"/>
</dbReference>
<dbReference type="AlphaFoldDB" id="A0A8H6Z5L0"/>
<evidence type="ECO:0000313" key="2">
    <source>
        <dbReference type="EMBL" id="KAF7370281.1"/>
    </source>
</evidence>
<evidence type="ECO:0000256" key="1">
    <source>
        <dbReference type="SAM" id="SignalP"/>
    </source>
</evidence>
<dbReference type="OrthoDB" id="2954648at2759"/>
<organism evidence="2 3">
    <name type="scientific">Mycena sanguinolenta</name>
    <dbReference type="NCBI Taxonomy" id="230812"/>
    <lineage>
        <taxon>Eukaryota</taxon>
        <taxon>Fungi</taxon>
        <taxon>Dikarya</taxon>
        <taxon>Basidiomycota</taxon>
        <taxon>Agaricomycotina</taxon>
        <taxon>Agaricomycetes</taxon>
        <taxon>Agaricomycetidae</taxon>
        <taxon>Agaricales</taxon>
        <taxon>Marasmiineae</taxon>
        <taxon>Mycenaceae</taxon>
        <taxon>Mycena</taxon>
    </lineage>
</organism>
<keyword evidence="3" id="KW-1185">Reference proteome</keyword>
<evidence type="ECO:0000313" key="3">
    <source>
        <dbReference type="Proteomes" id="UP000623467"/>
    </source>
</evidence>
<feature type="chain" id="PRO_5034339941" evidence="1">
    <location>
        <begin position="26"/>
        <end position="205"/>
    </location>
</feature>
<accession>A0A8H6Z5L0</accession>